<organism evidence="2 3">
    <name type="scientific">Enterococcus xiangfangensis</name>
    <dbReference type="NCBI Taxonomy" id="1296537"/>
    <lineage>
        <taxon>Bacteria</taxon>
        <taxon>Bacillati</taxon>
        <taxon>Bacillota</taxon>
        <taxon>Bacilli</taxon>
        <taxon>Lactobacillales</taxon>
        <taxon>Enterococcaceae</taxon>
        <taxon>Enterococcus</taxon>
    </lineage>
</organism>
<dbReference type="InterPro" id="IPR014922">
    <property type="entry name" value="YdhG-like"/>
</dbReference>
<proteinExistence type="predicted"/>
<evidence type="ECO:0000313" key="3">
    <source>
        <dbReference type="Proteomes" id="UP001181046"/>
    </source>
</evidence>
<dbReference type="Pfam" id="PF08818">
    <property type="entry name" value="DUF1801"/>
    <property type="match status" value="1"/>
</dbReference>
<evidence type="ECO:0000259" key="1">
    <source>
        <dbReference type="Pfam" id="PF08818"/>
    </source>
</evidence>
<gene>
    <name evidence="2" type="ORF">P7H27_01660</name>
</gene>
<dbReference type="RefSeq" id="WP_311829261.1">
    <property type="nucleotide sequence ID" value="NZ_JARQAJ010000001.1"/>
</dbReference>
<accession>A0ABU3F759</accession>
<feature type="domain" description="YdhG-like" evidence="1">
    <location>
        <begin position="30"/>
        <end position="124"/>
    </location>
</feature>
<keyword evidence="3" id="KW-1185">Reference proteome</keyword>
<name>A0ABU3F759_9ENTE</name>
<evidence type="ECO:0000313" key="2">
    <source>
        <dbReference type="EMBL" id="MDT2758486.1"/>
    </source>
</evidence>
<reference evidence="2" key="1">
    <citation type="submission" date="2023-03" db="EMBL/GenBank/DDBJ databases">
        <authorList>
            <person name="Shen W."/>
            <person name="Cai J."/>
        </authorList>
    </citation>
    <scope>NUCLEOTIDE SEQUENCE</scope>
    <source>
        <strain evidence="2">P66-3</strain>
    </source>
</reference>
<dbReference type="Gene3D" id="3.90.1150.200">
    <property type="match status" value="1"/>
</dbReference>
<dbReference type="EMBL" id="JARQAJ010000001">
    <property type="protein sequence ID" value="MDT2758486.1"/>
    <property type="molecule type" value="Genomic_DNA"/>
</dbReference>
<sequence length="127" mass="14567">MFKKGECVTENERKILKVDQFITELSEPNKTIAKALRELIFEASPDLVEEFKWSMPNYSYQGLVCFIQVAKQHTSLGFHRGNELAVVDSEHLLQGEAKTMRHIRIKNVEEIQPEAIKVLIQQAVALN</sequence>
<protein>
    <submittedName>
        <fullName evidence="2">DUF1801 domain-containing protein</fullName>
    </submittedName>
</protein>
<dbReference type="Proteomes" id="UP001181046">
    <property type="component" value="Unassembled WGS sequence"/>
</dbReference>
<comment type="caution">
    <text evidence="2">The sequence shown here is derived from an EMBL/GenBank/DDBJ whole genome shotgun (WGS) entry which is preliminary data.</text>
</comment>
<dbReference type="SUPFAM" id="SSF159888">
    <property type="entry name" value="YdhG-like"/>
    <property type="match status" value="1"/>
</dbReference>